<evidence type="ECO:0000256" key="2">
    <source>
        <dbReference type="ARBA" id="ARBA00008343"/>
    </source>
</evidence>
<dbReference type="InterPro" id="IPR005759">
    <property type="entry name" value="Nth"/>
</dbReference>
<dbReference type="FunFam" id="1.10.340.30:FF:000001">
    <property type="entry name" value="Endonuclease III"/>
    <property type="match status" value="1"/>
</dbReference>
<reference evidence="15" key="1">
    <citation type="submission" date="2009-10" db="EMBL/GenBank/DDBJ databases">
        <title>Diversity of trophic interactions inside an arsenic-rich microbial ecosystem.</title>
        <authorList>
            <person name="Bertin P.N."/>
            <person name="Heinrich-Salmeron A."/>
            <person name="Pelletier E."/>
            <person name="Goulhen-Chollet F."/>
            <person name="Arsene-Ploetze F."/>
            <person name="Gallien S."/>
            <person name="Calteau A."/>
            <person name="Vallenet D."/>
            <person name="Casiot C."/>
            <person name="Chane-Woon-Ming B."/>
            <person name="Giloteaux L."/>
            <person name="Barakat M."/>
            <person name="Bonnefoy V."/>
            <person name="Bruneel O."/>
            <person name="Chandler M."/>
            <person name="Cleiss J."/>
            <person name="Duran R."/>
            <person name="Elbaz-Poulichet F."/>
            <person name="Fonknechten N."/>
            <person name="Lauga B."/>
            <person name="Mornico D."/>
            <person name="Ortet P."/>
            <person name="Schaeffer C."/>
            <person name="Siguier P."/>
            <person name="Alexander Thil Smith A."/>
            <person name="Van Dorsselaer A."/>
            <person name="Weissenbach J."/>
            <person name="Medigue C."/>
            <person name="Le Paslier D."/>
        </authorList>
    </citation>
    <scope>NUCLEOTIDE SEQUENCE</scope>
</reference>
<dbReference type="PANTHER" id="PTHR10359">
    <property type="entry name" value="A/G-SPECIFIC ADENINE GLYCOSYLASE/ENDONUCLEASE III"/>
    <property type="match status" value="1"/>
</dbReference>
<keyword evidence="15" id="KW-0255">Endonuclease</keyword>
<evidence type="ECO:0000256" key="7">
    <source>
        <dbReference type="ARBA" id="ARBA00023004"/>
    </source>
</evidence>
<dbReference type="InterPro" id="IPR023170">
    <property type="entry name" value="HhH_base_excis_C"/>
</dbReference>
<evidence type="ECO:0000256" key="3">
    <source>
        <dbReference type="ARBA" id="ARBA00022485"/>
    </source>
</evidence>
<dbReference type="Gene3D" id="1.10.1670.10">
    <property type="entry name" value="Helix-hairpin-Helix base-excision DNA repair enzymes (C-terminal)"/>
    <property type="match status" value="1"/>
</dbReference>
<dbReference type="SUPFAM" id="SSF48150">
    <property type="entry name" value="DNA-glycosylase"/>
    <property type="match status" value="1"/>
</dbReference>
<keyword evidence="4" id="KW-0479">Metal-binding</keyword>
<dbReference type="InterPro" id="IPR000445">
    <property type="entry name" value="HhH_motif"/>
</dbReference>
<dbReference type="Gene3D" id="1.10.340.30">
    <property type="entry name" value="Hypothetical protein, domain 2"/>
    <property type="match status" value="1"/>
</dbReference>
<feature type="compositionally biased region" description="Basic residues" evidence="13">
    <location>
        <begin position="236"/>
        <end position="249"/>
    </location>
</feature>
<evidence type="ECO:0000256" key="9">
    <source>
        <dbReference type="ARBA" id="ARBA00023125"/>
    </source>
</evidence>
<dbReference type="Pfam" id="PF00633">
    <property type="entry name" value="HHH"/>
    <property type="match status" value="1"/>
</dbReference>
<dbReference type="GO" id="GO:0003677">
    <property type="term" value="F:DNA binding"/>
    <property type="evidence" value="ECO:0007669"/>
    <property type="project" value="UniProtKB-KW"/>
</dbReference>
<organism evidence="15">
    <name type="scientific">mine drainage metagenome</name>
    <dbReference type="NCBI Taxonomy" id="410659"/>
    <lineage>
        <taxon>unclassified sequences</taxon>
        <taxon>metagenomes</taxon>
        <taxon>ecological metagenomes</taxon>
    </lineage>
</organism>
<feature type="region of interest" description="Disordered" evidence="13">
    <location>
        <begin position="230"/>
        <end position="249"/>
    </location>
</feature>
<evidence type="ECO:0000259" key="14">
    <source>
        <dbReference type="SMART" id="SM00478"/>
    </source>
</evidence>
<evidence type="ECO:0000313" key="15">
    <source>
        <dbReference type="EMBL" id="CBH75607.1"/>
    </source>
</evidence>
<proteinExistence type="inferred from homology"/>
<dbReference type="GO" id="GO:0140078">
    <property type="term" value="F:class I DNA-(apurinic or apyrimidinic site) endonuclease activity"/>
    <property type="evidence" value="ECO:0007669"/>
    <property type="project" value="UniProtKB-EC"/>
</dbReference>
<keyword evidence="7" id="KW-0408">Iron</keyword>
<evidence type="ECO:0000256" key="12">
    <source>
        <dbReference type="ARBA" id="ARBA00023295"/>
    </source>
</evidence>
<dbReference type="InterPro" id="IPR003651">
    <property type="entry name" value="Endonuclease3_FeS-loop_motif"/>
</dbReference>
<dbReference type="SMART" id="SM00525">
    <property type="entry name" value="FES"/>
    <property type="match status" value="1"/>
</dbReference>
<dbReference type="EMBL" id="CABL01000013">
    <property type="protein sequence ID" value="CBH75607.1"/>
    <property type="molecule type" value="Genomic_DNA"/>
</dbReference>
<keyword evidence="12" id="KW-0326">Glycosidase</keyword>
<dbReference type="GO" id="GO:0019104">
    <property type="term" value="F:DNA N-glycosylase activity"/>
    <property type="evidence" value="ECO:0007669"/>
    <property type="project" value="UniProtKB-ARBA"/>
</dbReference>
<dbReference type="GO" id="GO:0046872">
    <property type="term" value="F:metal ion binding"/>
    <property type="evidence" value="ECO:0007669"/>
    <property type="project" value="UniProtKB-KW"/>
</dbReference>
<feature type="domain" description="HhH-GPD" evidence="14">
    <location>
        <begin position="48"/>
        <end position="195"/>
    </location>
</feature>
<dbReference type="PROSITE" id="PS01155">
    <property type="entry name" value="ENDONUCLEASE_III_2"/>
    <property type="match status" value="1"/>
</dbReference>
<evidence type="ECO:0000256" key="4">
    <source>
        <dbReference type="ARBA" id="ARBA00022723"/>
    </source>
</evidence>
<name>E6PGL9_9ZZZZ</name>
<evidence type="ECO:0000256" key="6">
    <source>
        <dbReference type="ARBA" id="ARBA00022801"/>
    </source>
</evidence>
<comment type="cofactor">
    <cofactor evidence="1">
        <name>[4Fe-4S] cluster</name>
        <dbReference type="ChEBI" id="CHEBI:49883"/>
    </cofactor>
</comment>
<dbReference type="GO" id="GO:0006285">
    <property type="term" value="P:base-excision repair, AP site formation"/>
    <property type="evidence" value="ECO:0007669"/>
    <property type="project" value="TreeGrafter"/>
</dbReference>
<evidence type="ECO:0000256" key="10">
    <source>
        <dbReference type="ARBA" id="ARBA00023204"/>
    </source>
</evidence>
<dbReference type="NCBIfam" id="TIGR01083">
    <property type="entry name" value="nth"/>
    <property type="match status" value="1"/>
</dbReference>
<keyword evidence="15" id="KW-0540">Nuclease</keyword>
<evidence type="ECO:0000256" key="5">
    <source>
        <dbReference type="ARBA" id="ARBA00022763"/>
    </source>
</evidence>
<evidence type="ECO:0000256" key="11">
    <source>
        <dbReference type="ARBA" id="ARBA00023239"/>
    </source>
</evidence>
<dbReference type="AlphaFoldDB" id="E6PGL9"/>
<keyword evidence="10" id="KW-0234">DNA repair</keyword>
<dbReference type="InterPro" id="IPR011257">
    <property type="entry name" value="DNA_glycosylase"/>
</dbReference>
<sequence>MAEIPFPKRKVSRAIAKEELALLETSYPDAVTALIYRNPFELLVAVILSAQCTDARVNLTTPALFAAYPNPKALASARLPDVERLIQSCGFFRTKAKNIVAAARALSERHAGRVPETREELEALPGVGRKTASVVLSVAFGEAAFAVDTHVFRVAHRLGLTTGTTPLAVERDVTALLPEAQWRHAHHWLILHGRAICKAPTPLCERCPVRSLCPSAPIVAKTKAARANRGAAGAGARRRVRSISKASKA</sequence>
<accession>E6PGL9</accession>
<dbReference type="HAMAP" id="MF_00942">
    <property type="entry name" value="Nth"/>
    <property type="match status" value="1"/>
</dbReference>
<protein>
    <submittedName>
        <fullName evidence="15">Endonuclease III (DNA-(Apurinic or apyrimidinic site) lyase)</fullName>
        <ecNumber evidence="15">4.2.99.18</ecNumber>
    </submittedName>
</protein>
<keyword evidence="9" id="KW-0238">DNA-binding</keyword>
<dbReference type="FunFam" id="1.10.1670.10:FF:000001">
    <property type="entry name" value="Endonuclease III"/>
    <property type="match status" value="1"/>
</dbReference>
<keyword evidence="6" id="KW-0378">Hydrolase</keyword>
<keyword evidence="11 15" id="KW-0456">Lyase</keyword>
<dbReference type="InterPro" id="IPR003265">
    <property type="entry name" value="HhH-GPD_domain"/>
</dbReference>
<comment type="caution">
    <text evidence="15">The sequence shown here is derived from an EMBL/GenBank/DDBJ whole genome shotgun (WGS) entry which is preliminary data.</text>
</comment>
<gene>
    <name evidence="15" type="primary">nth</name>
    <name evidence="15" type="ORF">CARN1_1285</name>
</gene>
<dbReference type="InterPro" id="IPR004036">
    <property type="entry name" value="Endonuclease-III-like_CS2"/>
</dbReference>
<dbReference type="EC" id="4.2.99.18" evidence="15"/>
<evidence type="ECO:0000256" key="13">
    <source>
        <dbReference type="SAM" id="MobiDB-lite"/>
    </source>
</evidence>
<dbReference type="PANTHER" id="PTHR10359:SF18">
    <property type="entry name" value="ENDONUCLEASE III"/>
    <property type="match status" value="1"/>
</dbReference>
<keyword evidence="3" id="KW-0004">4Fe-4S</keyword>
<dbReference type="GO" id="GO:0051539">
    <property type="term" value="F:4 iron, 4 sulfur cluster binding"/>
    <property type="evidence" value="ECO:0007669"/>
    <property type="project" value="UniProtKB-KW"/>
</dbReference>
<dbReference type="CDD" id="cd00056">
    <property type="entry name" value="ENDO3c"/>
    <property type="match status" value="1"/>
</dbReference>
<keyword evidence="5" id="KW-0227">DNA damage</keyword>
<comment type="similarity">
    <text evidence="2">Belongs to the Nth/MutY family.</text>
</comment>
<evidence type="ECO:0000256" key="1">
    <source>
        <dbReference type="ARBA" id="ARBA00001966"/>
    </source>
</evidence>
<keyword evidence="8" id="KW-0411">Iron-sulfur</keyword>
<dbReference type="SMART" id="SM00478">
    <property type="entry name" value="ENDO3c"/>
    <property type="match status" value="1"/>
</dbReference>
<dbReference type="Pfam" id="PF00730">
    <property type="entry name" value="HhH-GPD"/>
    <property type="match status" value="1"/>
</dbReference>
<evidence type="ECO:0000256" key="8">
    <source>
        <dbReference type="ARBA" id="ARBA00023014"/>
    </source>
</evidence>